<proteinExistence type="predicted"/>
<evidence type="ECO:0000313" key="1">
    <source>
        <dbReference type="EMBL" id="KAI8425103.1"/>
    </source>
</evidence>
<evidence type="ECO:0000313" key="2">
    <source>
        <dbReference type="Proteomes" id="UP001064048"/>
    </source>
</evidence>
<reference evidence="1 2" key="1">
    <citation type="journal article" date="2022" name="Genome Biol. Evol.">
        <title>The Spruce Budworm Genome: Reconstructing the Evolutionary History of Antifreeze Proteins.</title>
        <authorList>
            <person name="Beliveau C."/>
            <person name="Gagne P."/>
            <person name="Picq S."/>
            <person name="Vernygora O."/>
            <person name="Keeling C.I."/>
            <person name="Pinkney K."/>
            <person name="Doucet D."/>
            <person name="Wen F."/>
            <person name="Johnston J.S."/>
            <person name="Maaroufi H."/>
            <person name="Boyle B."/>
            <person name="Laroche J."/>
            <person name="Dewar K."/>
            <person name="Juretic N."/>
            <person name="Blackburn G."/>
            <person name="Nisole A."/>
            <person name="Brunet B."/>
            <person name="Brandao M."/>
            <person name="Lumley L."/>
            <person name="Duan J."/>
            <person name="Quan G."/>
            <person name="Lucarotti C.J."/>
            <person name="Roe A.D."/>
            <person name="Sperling F.A.H."/>
            <person name="Levesque R.C."/>
            <person name="Cusson M."/>
        </authorList>
    </citation>
    <scope>NUCLEOTIDE SEQUENCE [LARGE SCALE GENOMIC DNA]</scope>
    <source>
        <strain evidence="1">Glfc:IPQL:Cfum</strain>
    </source>
</reference>
<accession>A0ACC0JLU9</accession>
<dbReference type="Proteomes" id="UP001064048">
    <property type="component" value="Chromosome 11"/>
</dbReference>
<dbReference type="EMBL" id="CM046111">
    <property type="protein sequence ID" value="KAI8425103.1"/>
    <property type="molecule type" value="Genomic_DNA"/>
</dbReference>
<comment type="caution">
    <text evidence="1">The sequence shown here is derived from an EMBL/GenBank/DDBJ whole genome shotgun (WGS) entry which is preliminary data.</text>
</comment>
<feature type="non-terminal residue" evidence="1">
    <location>
        <position position="1"/>
    </location>
</feature>
<keyword evidence="2" id="KW-1185">Reference proteome</keyword>
<name>A0ACC0JLU9_CHOFU</name>
<organism evidence="1 2">
    <name type="scientific">Choristoneura fumiferana</name>
    <name type="common">Spruce budworm moth</name>
    <name type="synonym">Archips fumiferana</name>
    <dbReference type="NCBI Taxonomy" id="7141"/>
    <lineage>
        <taxon>Eukaryota</taxon>
        <taxon>Metazoa</taxon>
        <taxon>Ecdysozoa</taxon>
        <taxon>Arthropoda</taxon>
        <taxon>Hexapoda</taxon>
        <taxon>Insecta</taxon>
        <taxon>Pterygota</taxon>
        <taxon>Neoptera</taxon>
        <taxon>Endopterygota</taxon>
        <taxon>Lepidoptera</taxon>
        <taxon>Glossata</taxon>
        <taxon>Ditrysia</taxon>
        <taxon>Tortricoidea</taxon>
        <taxon>Tortricidae</taxon>
        <taxon>Tortricinae</taxon>
        <taxon>Choristoneura</taxon>
    </lineage>
</organism>
<gene>
    <name evidence="1" type="ORF">MSG28_006961</name>
</gene>
<sequence>VENLSKHFKEALNNREKMYDTIDPMYSRNICIESDTKVYRQGSTRWCVGMDQVTEDSDDLEAGYISSDESARGIDLAERIRVKPSRDIWTIEEIQYVLRQLPYAETISALVEDGLYEKVINLAAQPEERKTAALWACWLGRSSLLARLLKLGIDPNWADDAGRTCLHLSCLVGSEECVKLLLEHKADPNRWECRHEMKATPLHCAASAKSLACVKILLEHGADVNAGLNEHSPLHYAVLSDAPEVVSLLLQAGACPDTPQVFTETPLHVAASLGSAKCTKLLLDAGADVRAAFGTGRATALHLAAEDDYGGDLTLRTNGGVSALSFVVRRVPDVVPRYLCKFDDAVHMSEHELGDVDCEFTIDFRPLVPCLTRGEAELLLAFIEVGRKDVLKHPVAETFLFLKWRRIRKFFVLSFIYHALFITLYSIYILLTVNFATFLLAYSCLLIAFGLAFSVLFSNYPAFQLPAGLVKTVMMMSGELEYEDIFYNNCTNSQIQYPLTAHGMFLIFVLLINYNVFSDKKIVDPISKMPKPEYERKDKIITCQNSVDSSSNSSVYAVKVNTEKIKDFYRSIPDYNDINHLPAEEFYSTLKSLRQKKKVMLEFAVDQIDDSNSENTLVREDAYSNHNAVNDKSVKTVYNSSLRRKYSAEKKDASRDFCGATNLNRRSNIDTAQSSKNLTVSAMKQPQKKLTVSNLEVTIDDDPKMSTSKSSSMKEKNKTNKAKRNHSACSISWNDDKIETKNEVDQKFQKFFDGAEYSKLKKVYVDDEFKTQSMPSSPLRGKRSGSPPRRRKSITVPKPFKMTERDEDERAVNELRCLQKSFSEDMLHRKCDRKQFRTRPVPIESRIPLYDKILEDQAMRRAITKINSEAELRAKMKPFSFTEREESGIQKSCERAMNVLPKPKKKKKFRARPVPKNLFSNYFYDKMKEEEFFRSMNRRIRSEEMLRNASYPGTMAMRERSRLSTPAAHSDLPIDPSPGIPSVSSSDRQRARSPMEKRTRCEKSVKEDFITTTPKPFRFNTADRALKKSKSTESVGTSGDVGVMRGYSALELRAAASGRSNLAALLRAEAVRRRFELDAAGRLAEQRRRNEMRTRDRLLRSNPAWHLVKNKVQQQPLLFERYYAPRSHSAPVDYIQLSPRKSGKRVSRKNKSYHFNTPSRSRKDSLYDLNERVYKRAFNFNVLRWVAAIITYAVNVGLSVPFTQTDSYSEKSDKYEQRNHHVCCVENERTTTSQPTLLFTSPHGFGVPPNSWENPVTPSQNGGNRPWSPGFSTTSTRRPSLSNDKTNDRNNNQNTDSDLAPDVSRHQNLRLLPTNCGPIEDNKIFGGNRTGLFEMPWMVLLSYNSGRGTKLSCGGTLIHERYVLTAAHCVSFLGERLKLSGVILGEHDVRTDPDCERVDGDRVCAPNTRCETSCLPTTPELQSENLIGQQLVVAGWGATEDGLQSPVLLSVSLPAVSNQDCQTAYNGSPRIYNRQMCAGGVEDKDSCGGDSGGPLMYPGVVGRRGVRYVQRGIVSYGSKRCGLGGLPGVYTRVGHYMDWILDHIRD</sequence>
<protein>
    <submittedName>
        <fullName evidence="1">Uncharacterized protein</fullName>
    </submittedName>
</protein>